<feature type="domain" description="2-oxoacid dehydrogenase acyltransferase catalytic" evidence="1">
    <location>
        <begin position="2"/>
        <end position="67"/>
    </location>
</feature>
<evidence type="ECO:0000259" key="1">
    <source>
        <dbReference type="Pfam" id="PF00198"/>
    </source>
</evidence>
<feature type="non-terminal residue" evidence="2">
    <location>
        <position position="1"/>
    </location>
</feature>
<dbReference type="RefSeq" id="WP_285312442.1">
    <property type="nucleotide sequence ID" value="NZ_JASOIH010000701.1"/>
</dbReference>
<dbReference type="InterPro" id="IPR023213">
    <property type="entry name" value="CAT-like_dom_sf"/>
</dbReference>
<protein>
    <submittedName>
        <fullName evidence="2">2-oxo acid dehydrogenase subunit E2</fullName>
    </submittedName>
</protein>
<accession>A0AAW6XUZ6</accession>
<dbReference type="EMBL" id="JASOIH010000701">
    <property type="protein sequence ID" value="MDK6900909.1"/>
    <property type="molecule type" value="Genomic_DNA"/>
</dbReference>
<organism evidence="2 3">
    <name type="scientific">Streptococcus agalactiae</name>
    <dbReference type="NCBI Taxonomy" id="1311"/>
    <lineage>
        <taxon>Bacteria</taxon>
        <taxon>Bacillati</taxon>
        <taxon>Bacillota</taxon>
        <taxon>Bacilli</taxon>
        <taxon>Lactobacillales</taxon>
        <taxon>Streptococcaceae</taxon>
        <taxon>Streptococcus</taxon>
    </lineage>
</organism>
<reference evidence="2" key="1">
    <citation type="submission" date="2023-05" db="EMBL/GenBank/DDBJ databases">
        <title>Cataloging the Phylogenetic Diversity of Human Bladder Bacteria.</title>
        <authorList>
            <person name="Du J."/>
        </authorList>
    </citation>
    <scope>NUCLEOTIDE SEQUENCE</scope>
    <source>
        <strain evidence="2">UMB8703</strain>
    </source>
</reference>
<dbReference type="SUPFAM" id="SSF52777">
    <property type="entry name" value="CoA-dependent acyltransferases"/>
    <property type="match status" value="1"/>
</dbReference>
<name>A0AAW6XUZ6_STRAG</name>
<evidence type="ECO:0000313" key="3">
    <source>
        <dbReference type="Proteomes" id="UP001230629"/>
    </source>
</evidence>
<dbReference type="Gene3D" id="3.30.559.10">
    <property type="entry name" value="Chloramphenicol acetyltransferase-like domain"/>
    <property type="match status" value="1"/>
</dbReference>
<dbReference type="GO" id="GO:0016746">
    <property type="term" value="F:acyltransferase activity"/>
    <property type="evidence" value="ECO:0007669"/>
    <property type="project" value="InterPro"/>
</dbReference>
<gene>
    <name evidence="2" type="ORF">QP229_13220</name>
</gene>
<feature type="non-terminal residue" evidence="2">
    <location>
        <position position="77"/>
    </location>
</feature>
<sequence length="77" mass="8078">HEADRLDFQQFVAAYEDLVARTRAGKLTPKDFQGASMTLTNPGTLGTSHSVPRLMAGQGTIIGVGATAYPAEWAGAS</sequence>
<comment type="caution">
    <text evidence="2">The sequence shown here is derived from an EMBL/GenBank/DDBJ whole genome shotgun (WGS) entry which is preliminary data.</text>
</comment>
<dbReference type="AlphaFoldDB" id="A0AAW6XUZ6"/>
<proteinExistence type="predicted"/>
<dbReference type="InterPro" id="IPR001078">
    <property type="entry name" value="2-oxoacid_DH_actylTfrase"/>
</dbReference>
<evidence type="ECO:0000313" key="2">
    <source>
        <dbReference type="EMBL" id="MDK6900909.1"/>
    </source>
</evidence>
<dbReference type="Pfam" id="PF00198">
    <property type="entry name" value="2-oxoacid_dh"/>
    <property type="match status" value="1"/>
</dbReference>
<dbReference type="Proteomes" id="UP001230629">
    <property type="component" value="Unassembled WGS sequence"/>
</dbReference>